<reference evidence="1 2" key="1">
    <citation type="journal article" date="2014" name="Nat. Genet.">
        <title>Genome sequence of the hot pepper provides insights into the evolution of pungency in Capsicum species.</title>
        <authorList>
            <person name="Kim S."/>
            <person name="Park M."/>
            <person name="Yeom S.I."/>
            <person name="Kim Y.M."/>
            <person name="Lee J.M."/>
            <person name="Lee H.A."/>
            <person name="Seo E."/>
            <person name="Choi J."/>
            <person name="Cheong K."/>
            <person name="Kim K.T."/>
            <person name="Jung K."/>
            <person name="Lee G.W."/>
            <person name="Oh S.K."/>
            <person name="Bae C."/>
            <person name="Kim S.B."/>
            <person name="Lee H.Y."/>
            <person name="Kim S.Y."/>
            <person name="Kim M.S."/>
            <person name="Kang B.C."/>
            <person name="Jo Y.D."/>
            <person name="Yang H.B."/>
            <person name="Jeong H.J."/>
            <person name="Kang W.H."/>
            <person name="Kwon J.K."/>
            <person name="Shin C."/>
            <person name="Lim J.Y."/>
            <person name="Park J.H."/>
            <person name="Huh J.H."/>
            <person name="Kim J.S."/>
            <person name="Kim B.D."/>
            <person name="Cohen O."/>
            <person name="Paran I."/>
            <person name="Suh M.C."/>
            <person name="Lee S.B."/>
            <person name="Kim Y.K."/>
            <person name="Shin Y."/>
            <person name="Noh S.J."/>
            <person name="Park J."/>
            <person name="Seo Y.S."/>
            <person name="Kwon S.Y."/>
            <person name="Kim H.A."/>
            <person name="Park J.M."/>
            <person name="Kim H.J."/>
            <person name="Choi S.B."/>
            <person name="Bosland P.W."/>
            <person name="Reeves G."/>
            <person name="Jo S.H."/>
            <person name="Lee B.W."/>
            <person name="Cho H.T."/>
            <person name="Choi H.S."/>
            <person name="Lee M.S."/>
            <person name="Yu Y."/>
            <person name="Do Choi Y."/>
            <person name="Park B.S."/>
            <person name="van Deynze A."/>
            <person name="Ashrafi H."/>
            <person name="Hill T."/>
            <person name="Kim W.T."/>
            <person name="Pai H.S."/>
            <person name="Ahn H.K."/>
            <person name="Yeam I."/>
            <person name="Giovannoni J.J."/>
            <person name="Rose J.K."/>
            <person name="Sorensen I."/>
            <person name="Lee S.J."/>
            <person name="Kim R.W."/>
            <person name="Choi I.Y."/>
            <person name="Choi B.S."/>
            <person name="Lim J.S."/>
            <person name="Lee Y.H."/>
            <person name="Choi D."/>
        </authorList>
    </citation>
    <scope>NUCLEOTIDE SEQUENCE [LARGE SCALE GENOMIC DNA]</scope>
    <source>
        <strain evidence="2">cv. CM334</strain>
    </source>
</reference>
<comment type="caution">
    <text evidence="1">The sequence shown here is derived from an EMBL/GenBank/DDBJ whole genome shotgun (WGS) entry which is preliminary data.</text>
</comment>
<evidence type="ECO:0000313" key="2">
    <source>
        <dbReference type="Proteomes" id="UP000222542"/>
    </source>
</evidence>
<proteinExistence type="predicted"/>
<name>A0A2G2YG61_CAPAN</name>
<dbReference type="EMBL" id="AYRZ02000011">
    <property type="protein sequence ID" value="PHT68699.1"/>
    <property type="molecule type" value="Genomic_DNA"/>
</dbReference>
<reference evidence="1 2" key="2">
    <citation type="journal article" date="2017" name="Genome Biol.">
        <title>New reference genome sequences of hot pepper reveal the massive evolution of plant disease-resistance genes by retroduplication.</title>
        <authorList>
            <person name="Kim S."/>
            <person name="Park J."/>
            <person name="Yeom S.I."/>
            <person name="Kim Y.M."/>
            <person name="Seo E."/>
            <person name="Kim K.T."/>
            <person name="Kim M.S."/>
            <person name="Lee J.M."/>
            <person name="Cheong K."/>
            <person name="Shin H.S."/>
            <person name="Kim S.B."/>
            <person name="Han K."/>
            <person name="Lee J."/>
            <person name="Park M."/>
            <person name="Lee H.A."/>
            <person name="Lee H.Y."/>
            <person name="Lee Y."/>
            <person name="Oh S."/>
            <person name="Lee J.H."/>
            <person name="Choi E."/>
            <person name="Choi E."/>
            <person name="Lee S.E."/>
            <person name="Jeon J."/>
            <person name="Kim H."/>
            <person name="Choi G."/>
            <person name="Song H."/>
            <person name="Lee J."/>
            <person name="Lee S.C."/>
            <person name="Kwon J.K."/>
            <person name="Lee H.Y."/>
            <person name="Koo N."/>
            <person name="Hong Y."/>
            <person name="Kim R.W."/>
            <person name="Kang W.H."/>
            <person name="Huh J.H."/>
            <person name="Kang B.C."/>
            <person name="Yang T.J."/>
            <person name="Lee Y.H."/>
            <person name="Bennetzen J.L."/>
            <person name="Choi D."/>
        </authorList>
    </citation>
    <scope>NUCLEOTIDE SEQUENCE [LARGE SCALE GENOMIC DNA]</scope>
    <source>
        <strain evidence="2">cv. CM334</strain>
    </source>
</reference>
<dbReference type="Proteomes" id="UP000222542">
    <property type="component" value="Unassembled WGS sequence"/>
</dbReference>
<protein>
    <submittedName>
        <fullName evidence="1">Uncharacterized protein</fullName>
    </submittedName>
</protein>
<sequence length="135" mass="15460">MTNENQMQNAATTMGATSIASTSRENALQPMAPAEKLRKFAGIEFKRWQKKVFFYLTTLCLQRFTSMLLRNYILSGLQDGLYNVYSGTTTSKELWGALERKYKTEDAGIEKFFVARFLDFKMIDSKSVVSQVQKL</sequence>
<keyword evidence="2" id="KW-1185">Reference proteome</keyword>
<evidence type="ECO:0000313" key="1">
    <source>
        <dbReference type="EMBL" id="PHT68699.1"/>
    </source>
</evidence>
<accession>A0A2G2YG61</accession>
<dbReference type="Pfam" id="PF14223">
    <property type="entry name" value="Retrotran_gag_2"/>
    <property type="match status" value="1"/>
</dbReference>
<dbReference type="PANTHER" id="PTHR47592">
    <property type="entry name" value="PBF68 PROTEIN"/>
    <property type="match status" value="1"/>
</dbReference>
<organism evidence="1 2">
    <name type="scientific">Capsicum annuum</name>
    <name type="common">Capsicum pepper</name>
    <dbReference type="NCBI Taxonomy" id="4072"/>
    <lineage>
        <taxon>Eukaryota</taxon>
        <taxon>Viridiplantae</taxon>
        <taxon>Streptophyta</taxon>
        <taxon>Embryophyta</taxon>
        <taxon>Tracheophyta</taxon>
        <taxon>Spermatophyta</taxon>
        <taxon>Magnoliopsida</taxon>
        <taxon>eudicotyledons</taxon>
        <taxon>Gunneridae</taxon>
        <taxon>Pentapetalae</taxon>
        <taxon>asterids</taxon>
        <taxon>lamiids</taxon>
        <taxon>Solanales</taxon>
        <taxon>Solanaceae</taxon>
        <taxon>Solanoideae</taxon>
        <taxon>Capsiceae</taxon>
        <taxon>Capsicum</taxon>
    </lineage>
</organism>
<gene>
    <name evidence="1" type="ORF">T459_28186</name>
</gene>
<dbReference type="PANTHER" id="PTHR47592:SF27">
    <property type="entry name" value="OS08G0421700 PROTEIN"/>
    <property type="match status" value="1"/>
</dbReference>
<dbReference type="Gramene" id="PHT68699">
    <property type="protein sequence ID" value="PHT68699"/>
    <property type="gene ID" value="T459_28186"/>
</dbReference>
<dbReference type="AlphaFoldDB" id="A0A2G2YG61"/>